<dbReference type="PANTHER" id="PTHR38441">
    <property type="entry name" value="INTEGRAL MEMBRANE PROTEIN-RELATED"/>
    <property type="match status" value="1"/>
</dbReference>
<dbReference type="Pfam" id="PF04341">
    <property type="entry name" value="DUF485"/>
    <property type="match status" value="1"/>
</dbReference>
<feature type="transmembrane region" description="Helical" evidence="2">
    <location>
        <begin position="109"/>
        <end position="131"/>
    </location>
</feature>
<keyword evidence="2" id="KW-0812">Transmembrane</keyword>
<feature type="transmembrane region" description="Helical" evidence="2">
    <location>
        <begin position="75"/>
        <end position="97"/>
    </location>
</feature>
<organism evidence="3 4">
    <name type="scientific">Streptomyces xanthochromogenes</name>
    <dbReference type="NCBI Taxonomy" id="67384"/>
    <lineage>
        <taxon>Bacteria</taxon>
        <taxon>Bacillati</taxon>
        <taxon>Actinomycetota</taxon>
        <taxon>Actinomycetes</taxon>
        <taxon>Kitasatosporales</taxon>
        <taxon>Streptomycetaceae</taxon>
        <taxon>Streptomyces</taxon>
    </lineage>
</organism>
<keyword evidence="2" id="KW-1133">Transmembrane helix</keyword>
<accession>A0ABQ3AJK4</accession>
<evidence type="ECO:0000313" key="4">
    <source>
        <dbReference type="Proteomes" id="UP000600946"/>
    </source>
</evidence>
<name>A0ABQ3AJK4_9ACTN</name>
<feature type="region of interest" description="Disordered" evidence="1">
    <location>
        <begin position="24"/>
        <end position="47"/>
    </location>
</feature>
<protein>
    <recommendedName>
        <fullName evidence="5">DUF485 domain-containing protein</fullName>
    </recommendedName>
</protein>
<comment type="caution">
    <text evidence="3">The sequence shown here is derived from an EMBL/GenBank/DDBJ whole genome shotgun (WGS) entry which is preliminary data.</text>
</comment>
<feature type="region of interest" description="Disordered" evidence="1">
    <location>
        <begin position="154"/>
        <end position="203"/>
    </location>
</feature>
<keyword evidence="4" id="KW-1185">Reference proteome</keyword>
<feature type="compositionally biased region" description="Polar residues" evidence="1">
    <location>
        <begin position="194"/>
        <end position="203"/>
    </location>
</feature>
<dbReference type="InterPro" id="IPR007436">
    <property type="entry name" value="DUF485"/>
</dbReference>
<dbReference type="RefSeq" id="WP_190028506.1">
    <property type="nucleotide sequence ID" value="NZ_BMUU01000010.1"/>
</dbReference>
<sequence>MEKQEGRDPAAARIDDPWYDALASGWGELDGEPASATVPAQQRADGGERLSPAEIYLEVHRSAAFQEVRRRYRRFVVPATAAFFAWYLAYVITAVSAPGLMSRPVAGAVNVAMVAGLAQFLSTFLLTWAYARHARLRRDRAALELRWVVFEQNQQNQNGRTAPPGPGVNGSRPARGDQHAGRPEPGRGARRNDGQGTTRGAHR</sequence>
<evidence type="ECO:0000256" key="1">
    <source>
        <dbReference type="SAM" id="MobiDB-lite"/>
    </source>
</evidence>
<gene>
    <name evidence="3" type="ORF">GCM10010326_54630</name>
</gene>
<evidence type="ECO:0008006" key="5">
    <source>
        <dbReference type="Google" id="ProtNLM"/>
    </source>
</evidence>
<keyword evidence="2" id="KW-0472">Membrane</keyword>
<feature type="compositionally biased region" description="Basic and acidic residues" evidence="1">
    <location>
        <begin position="174"/>
        <end position="193"/>
    </location>
</feature>
<dbReference type="PANTHER" id="PTHR38441:SF1">
    <property type="entry name" value="MEMBRANE PROTEIN"/>
    <property type="match status" value="1"/>
</dbReference>
<evidence type="ECO:0000256" key="2">
    <source>
        <dbReference type="SAM" id="Phobius"/>
    </source>
</evidence>
<dbReference type="GeneID" id="96293384"/>
<reference evidence="4" key="1">
    <citation type="journal article" date="2019" name="Int. J. Syst. Evol. Microbiol.">
        <title>The Global Catalogue of Microorganisms (GCM) 10K type strain sequencing project: providing services to taxonomists for standard genome sequencing and annotation.</title>
        <authorList>
            <consortium name="The Broad Institute Genomics Platform"/>
            <consortium name="The Broad Institute Genome Sequencing Center for Infectious Disease"/>
            <person name="Wu L."/>
            <person name="Ma J."/>
        </authorList>
    </citation>
    <scope>NUCLEOTIDE SEQUENCE [LARGE SCALE GENOMIC DNA]</scope>
    <source>
        <strain evidence="4">JCM 4594</strain>
    </source>
</reference>
<dbReference type="EMBL" id="BMUU01000010">
    <property type="protein sequence ID" value="GGY53369.1"/>
    <property type="molecule type" value="Genomic_DNA"/>
</dbReference>
<evidence type="ECO:0000313" key="3">
    <source>
        <dbReference type="EMBL" id="GGY53369.1"/>
    </source>
</evidence>
<dbReference type="Proteomes" id="UP000600946">
    <property type="component" value="Unassembled WGS sequence"/>
</dbReference>
<proteinExistence type="predicted"/>